<gene>
    <name evidence="1" type="ORF">ABM34_07875</name>
</gene>
<dbReference type="OrthoDB" id="9801026at2"/>
<dbReference type="Gene3D" id="3.30.2310.20">
    <property type="entry name" value="RelE-like"/>
    <property type="match status" value="1"/>
</dbReference>
<dbReference type="RefSeq" id="WP_048704785.1">
    <property type="nucleotide sequence ID" value="NZ_CP012034.1"/>
</dbReference>
<reference evidence="2" key="1">
    <citation type="submission" date="2015-07" db="EMBL/GenBank/DDBJ databases">
        <title>Lactobacillus ginsenosidimutans/EMML 3141/ whole genome sequencing.</title>
        <authorList>
            <person name="Kim M.K."/>
            <person name="Im W.-T."/>
            <person name="Srinivasan S."/>
            <person name="Lee J.-J."/>
        </authorList>
    </citation>
    <scope>NUCLEOTIDE SEQUENCE [LARGE SCALE GENOMIC DNA]</scope>
    <source>
        <strain evidence="2">EMML 3041</strain>
    </source>
</reference>
<name>A0A0H4QK84_9LACO</name>
<sequence length="109" mass="12424">MEIFAETKRMNKIIQSHRSMLKAFGKITANKLELRITEFRAASTLSEISHLPPQRLHKLAGDYNNYFAVNLTGNVRLVFRGLDANQEPTVTKKEVVAILIKEVIDYHGN</sequence>
<dbReference type="KEGG" id="lgn:ABM34_07875"/>
<accession>A0A0H4QK84</accession>
<evidence type="ECO:0000313" key="1">
    <source>
        <dbReference type="EMBL" id="AKP67456.1"/>
    </source>
</evidence>
<dbReference type="SUPFAM" id="SSF143011">
    <property type="entry name" value="RelE-like"/>
    <property type="match status" value="1"/>
</dbReference>
<dbReference type="InterPro" id="IPR035093">
    <property type="entry name" value="RelE/ParE_toxin_dom_sf"/>
</dbReference>
<evidence type="ECO:0008006" key="3">
    <source>
        <dbReference type="Google" id="ProtNLM"/>
    </source>
</evidence>
<keyword evidence="2" id="KW-1185">Reference proteome</keyword>
<dbReference type="AlphaFoldDB" id="A0A0H4QK84"/>
<protein>
    <recommendedName>
        <fullName evidence="3">Plasmid maintenance system killer protein</fullName>
    </recommendedName>
</protein>
<organism evidence="1 2">
    <name type="scientific">Companilactobacillus ginsenosidimutans</name>
    <dbReference type="NCBI Taxonomy" id="1007676"/>
    <lineage>
        <taxon>Bacteria</taxon>
        <taxon>Bacillati</taxon>
        <taxon>Bacillota</taxon>
        <taxon>Bacilli</taxon>
        <taxon>Lactobacillales</taxon>
        <taxon>Lactobacillaceae</taxon>
        <taxon>Companilactobacillus</taxon>
    </lineage>
</organism>
<dbReference type="EMBL" id="CP012034">
    <property type="protein sequence ID" value="AKP67456.1"/>
    <property type="molecule type" value="Genomic_DNA"/>
</dbReference>
<dbReference type="Proteomes" id="UP000036106">
    <property type="component" value="Chromosome"/>
</dbReference>
<proteinExistence type="predicted"/>
<evidence type="ECO:0000313" key="2">
    <source>
        <dbReference type="Proteomes" id="UP000036106"/>
    </source>
</evidence>
<dbReference type="STRING" id="1007676.ABM34_07875"/>
<dbReference type="PATRIC" id="fig|1007676.4.peg.1586"/>